<feature type="region of interest" description="Disordered" evidence="8">
    <location>
        <begin position="1306"/>
        <end position="1348"/>
    </location>
</feature>
<dbReference type="InterPro" id="IPR018297">
    <property type="entry name" value="A/G_cyclase_CS"/>
</dbReference>
<feature type="region of interest" description="Disordered" evidence="8">
    <location>
        <begin position="993"/>
        <end position="1054"/>
    </location>
</feature>
<evidence type="ECO:0000259" key="10">
    <source>
        <dbReference type="PROSITE" id="PS50125"/>
    </source>
</evidence>
<reference evidence="11" key="1">
    <citation type="journal article" date="2020" name="bioRxiv">
        <title>Comparative genomics of Chlamydomonas.</title>
        <authorList>
            <person name="Craig R.J."/>
            <person name="Hasan A.R."/>
            <person name="Ness R.W."/>
            <person name="Keightley P.D."/>
        </authorList>
    </citation>
    <scope>NUCLEOTIDE SEQUENCE</scope>
    <source>
        <strain evidence="11">CCAP 11/70</strain>
    </source>
</reference>
<dbReference type="Gene3D" id="2.40.10.10">
    <property type="entry name" value="Trypsin-like serine proteases"/>
    <property type="match status" value="2"/>
</dbReference>
<dbReference type="PANTHER" id="PTHR43343">
    <property type="entry name" value="PEPTIDASE S12"/>
    <property type="match status" value="1"/>
</dbReference>
<comment type="similarity">
    <text evidence="6">Belongs to the adenylyl cyclase class-4/guanylyl cyclase family.</text>
</comment>
<comment type="caution">
    <text evidence="11">The sequence shown here is derived from an EMBL/GenBank/DDBJ whole genome shotgun (WGS) entry which is preliminary data.</text>
</comment>
<accession>A0A835YAM3</accession>
<feature type="domain" description="PDZ" evidence="9">
    <location>
        <begin position="412"/>
        <end position="509"/>
    </location>
</feature>
<feature type="compositionally biased region" description="Pro residues" evidence="8">
    <location>
        <begin position="1011"/>
        <end position="1032"/>
    </location>
</feature>
<dbReference type="InterPro" id="IPR039382">
    <property type="entry name" value="DEGP1/8_PDZ_dom"/>
</dbReference>
<feature type="compositionally biased region" description="Acidic residues" evidence="8">
    <location>
        <begin position="994"/>
        <end position="1004"/>
    </location>
</feature>
<feature type="compositionally biased region" description="Polar residues" evidence="8">
    <location>
        <begin position="1472"/>
        <end position="1491"/>
    </location>
</feature>
<dbReference type="Pfam" id="PF13365">
    <property type="entry name" value="Trypsin_2"/>
    <property type="match status" value="1"/>
</dbReference>
<feature type="compositionally biased region" description="Low complexity" evidence="8">
    <location>
        <begin position="83"/>
        <end position="94"/>
    </location>
</feature>
<dbReference type="PRINTS" id="PR00834">
    <property type="entry name" value="PROTEASES2C"/>
</dbReference>
<feature type="region of interest" description="Disordered" evidence="8">
    <location>
        <begin position="1255"/>
        <end position="1274"/>
    </location>
</feature>
<evidence type="ECO:0008006" key="13">
    <source>
        <dbReference type="Google" id="ProtNLM"/>
    </source>
</evidence>
<dbReference type="EMBL" id="JAEHOE010000006">
    <property type="protein sequence ID" value="KAG2499440.1"/>
    <property type="molecule type" value="Genomic_DNA"/>
</dbReference>
<dbReference type="InterPro" id="IPR051201">
    <property type="entry name" value="Chloro_Bact_Ser_Proteases"/>
</dbReference>
<feature type="compositionally biased region" description="Low complexity" evidence="8">
    <location>
        <begin position="1220"/>
        <end position="1237"/>
    </location>
</feature>
<dbReference type="InterPro" id="IPR001478">
    <property type="entry name" value="PDZ"/>
</dbReference>
<sequence>MAAAGPVGGVPTAVVLSPPSAAASTWTAAEAEAPEGSAAARSSQAASTSAPDGRGAGEGPSYGRRGPRSSHSHPYSHSRAARSSRAEAAPTSGAAAPLPLAELAAAPAAAKGSAAPAPQRSPPVADAGPSDPAPAASSAGSAAPTSSAGAGSLAAAAAAGDVAGAEPPAAAGPAAAAPVAPAAATDPETAALAASLGVSPAEAAVVRLFEGARPSVVNISGMRAMQTFSTLDASRVPTGQGSGLLWGDRGVVLTCYHLVKGAAEVKVTLSDNTSYTAKVLGGDAGKDLAVLKLSLPKSKLRELQPVTPGSAAALRVGQAVYGISNPWGLGHTLSKGVVCGLGCELSAGLFPLRGLIATDAPADSGCSGGALLDSRGCLVGLLVAPPAGAWGGGGGRSYAVPLDAVRGLVAQILTYGRTVRPSLGITLAPAQVLQRVGLEGALVLEVPPGSPAAAAGLRPTHRDIFGDLALGDVITAMDGRAVRHAADVYDCLDEHRVGDRVKLEVLRDGKAAGLTVTLAGSDVGAEVAIETASRCASDGIPLELRLPLPQEARPLLQLLLSSCSEDSPAELQIRSCLLEGSEGPSCSPRPAVLLQVLPQGLPSAPAHLAESGAALPLAAAQGPLPARGQASPVDPAWAWLGSGYSVEAPGEGPGFPAAALLGALHAGPHAVTVVDGRGELVLYQNAPAKAYFGDVEGQAVGRTLLGLLLAGRQGQGQGQARKGAAEGRPGLGLGLGLEGPDDAGPVDELLQELSRHETFSALVRVPASCEGAVCEGLDTACQPPPATPTSIADAAPEPFAPRPTSQPPAAARPRPAPLQPVPSLSPTSTLLPPASATCTTCSTAGGGATRPPRWTLNAHPSAGLRHAVTADDVDRALLAALDAGVGPGGADRTTPRSPVSPSVPLPALRLGPGSVTAGPGGLRSAPRPDAEPRPVARGLEEEEEEEEEGPETEAEVSLRVDRVRGRSSTGGQAEGEAEAEAAAELGIVLGTVAGEEEEEKEEKEEGAVTAPPTPRQAPAAPTPLPSPPPQYWSPPSRVRLAPSPAAGRAGALGDPSSGPLCPALACATPLHPQADGTPTPTLQRLLDASCRRRPGARRQASALPSLPTTAASATVVDATAVAPHDPFSQRRLHAGAAASLGLGLSRGLMSALSDASALAAAAGLHKAGAGPIAAAALVAAAEDGGSSGTGPRRSTTNAVTPEHGRGRSGSPSSPWPPSARPATAVGAAGPAATSAPGESVRASCAAGSACLSSRASDAGMSGSQLGASTAGTASTATGTASFSLASGSTQPGRPCWAEACTTSQRRAASSSAAAPPRDRPALSAAQAEASEEDPDAKGGAPDGGRMAASLPCTASGAALAAAVPAEPLSSLTAEDLSTSHTGGDQPQGRALQGLGLGGGSSGGAAPSSGRRRAPHRADTLSRVHQLLTDFAAQQLQHEQQQQQQQQHEQASQPLSVQSQQQGPRGREPASSGGATPTERPSQASDQERSTGSLPAHCALARQTTPAPHTPHTGLGTPQGPTPGPSPSPWMHGSSRRPSRMRASVTGTSYAGPPAPPAGAWPASAPRLTSCSSFPVRLPADRPTAPPGAARGHRQALASAASAVGAHAPTTVSTLECNSIAIEAPAPAGAAPGRSGPSASSWVAGVLQGLAARCRHSTGWQQAVLGGSAGGSASASVSTGGGCGAPAGAGRVLGAGGLRADSRTGDEEVVTDREGEEEEELEEEELEEGKVEGASSDDELQALPPARAQQRQCQPQAADRPPASAVGALGGRRSFRWHRLHVSVQRLGAGPACGSGTSPSPAPSPCPESRVLVVSQVDVSEQVEAAQRTAALLQQEHKVLEEMLPRHCIEFFTLSGLRGGGRGRTPSALGSCHGSVTSLGAAGGPGGDMRSPTGTGAGEGGSGGGCGGAPEAGCDLRAAVTAYGGSVARLASLATSHTCVTVLFCDVVGFTSMCSAATPVTVMAFLNALYSRFDALTDIYKVYKVETIGDCYMVAGGLVAYDDDGYKSVITGGEDALHAVRVLEFAKAMLRTSSEVLLPHTGEPVQLRVGVHSGPVTSGVVGDRMPRFCLFGDTVNVASRMESTCRPGRIHVSAATHGRLRSEPWRDCGMTAVKGKGELRTYEWAGDEDAPFGDGQQLQRLLGVYL</sequence>
<feature type="region of interest" description="Disordered" evidence="8">
    <location>
        <begin position="1503"/>
        <end position="1563"/>
    </location>
</feature>
<dbReference type="GO" id="GO:0016849">
    <property type="term" value="F:phosphorus-oxygen lyase activity"/>
    <property type="evidence" value="ECO:0007669"/>
    <property type="project" value="InterPro"/>
</dbReference>
<keyword evidence="4" id="KW-0378">Hydrolase</keyword>
<evidence type="ECO:0000256" key="1">
    <source>
        <dbReference type="ARBA" id="ARBA00010541"/>
    </source>
</evidence>
<feature type="region of interest" description="Disordered" evidence="8">
    <location>
        <begin position="784"/>
        <end position="832"/>
    </location>
</feature>
<feature type="compositionally biased region" description="Basic and acidic residues" evidence="8">
    <location>
        <begin position="1699"/>
        <end position="1712"/>
    </location>
</feature>
<feature type="compositionally biased region" description="Basic residues" evidence="8">
    <location>
        <begin position="65"/>
        <end position="82"/>
    </location>
</feature>
<dbReference type="InterPro" id="IPR009003">
    <property type="entry name" value="Peptidase_S1_PA"/>
</dbReference>
<dbReference type="InterPro" id="IPR036034">
    <property type="entry name" value="PDZ_sf"/>
</dbReference>
<keyword evidence="7" id="KW-0175">Coiled coil</keyword>
<feature type="compositionally biased region" description="Low complexity" evidence="8">
    <location>
        <begin position="1182"/>
        <end position="1196"/>
    </location>
</feature>
<feature type="region of interest" description="Disordered" evidence="8">
    <location>
        <begin position="1879"/>
        <end position="1901"/>
    </location>
</feature>
<dbReference type="PROSITE" id="PS50125">
    <property type="entry name" value="GUANYLATE_CYCLASE_2"/>
    <property type="match status" value="1"/>
</dbReference>
<evidence type="ECO:0000256" key="6">
    <source>
        <dbReference type="RuleBase" id="RU000405"/>
    </source>
</evidence>
<dbReference type="GO" id="GO:0009190">
    <property type="term" value="P:cyclic nucleotide biosynthetic process"/>
    <property type="evidence" value="ECO:0007669"/>
    <property type="project" value="InterPro"/>
</dbReference>
<feature type="compositionally biased region" description="Low complexity" evidence="8">
    <location>
        <begin position="1740"/>
        <end position="1762"/>
    </location>
</feature>
<feature type="compositionally biased region" description="Low complexity" evidence="8">
    <location>
        <begin position="1306"/>
        <end position="1328"/>
    </location>
</feature>
<evidence type="ECO:0000256" key="7">
    <source>
        <dbReference type="SAM" id="Coils"/>
    </source>
</evidence>
<dbReference type="GO" id="GO:0006508">
    <property type="term" value="P:proteolysis"/>
    <property type="evidence" value="ECO:0007669"/>
    <property type="project" value="UniProtKB-KW"/>
</dbReference>
<dbReference type="CDD" id="cd00990">
    <property type="entry name" value="cpPDZ_AtDEGP1-like"/>
    <property type="match status" value="1"/>
</dbReference>
<dbReference type="Pfam" id="PF00211">
    <property type="entry name" value="Guanylate_cyc"/>
    <property type="match status" value="1"/>
</dbReference>
<dbReference type="PANTHER" id="PTHR43343:SF2">
    <property type="entry name" value="PDZ DOMAIN-CONTAINING PROTEIN"/>
    <property type="match status" value="1"/>
</dbReference>
<feature type="region of interest" description="Disordered" evidence="8">
    <location>
        <begin position="1374"/>
        <end position="1418"/>
    </location>
</feature>
<feature type="compositionally biased region" description="Low complexity" evidence="8">
    <location>
        <begin position="1"/>
        <end position="50"/>
    </location>
</feature>
<feature type="domain" description="Guanylate cyclase" evidence="10">
    <location>
        <begin position="1940"/>
        <end position="2081"/>
    </location>
</feature>
<feature type="compositionally biased region" description="Low complexity" evidence="8">
    <location>
        <begin position="885"/>
        <end position="910"/>
    </location>
</feature>
<dbReference type="InterPro" id="IPR043504">
    <property type="entry name" value="Peptidase_S1_PA_chymotrypsin"/>
</dbReference>
<keyword evidence="3" id="KW-0547">Nucleotide-binding</keyword>
<feature type="compositionally biased region" description="Low complexity" evidence="8">
    <location>
        <begin position="1503"/>
        <end position="1518"/>
    </location>
</feature>
<evidence type="ECO:0000256" key="4">
    <source>
        <dbReference type="ARBA" id="ARBA00022801"/>
    </source>
</evidence>
<keyword evidence="5 6" id="KW-0456">Lyase</keyword>
<feature type="compositionally biased region" description="Low complexity" evidence="8">
    <location>
        <begin position="1434"/>
        <end position="1455"/>
    </location>
</feature>
<dbReference type="InterPro" id="IPR001940">
    <property type="entry name" value="Peptidase_S1C"/>
</dbReference>
<feature type="compositionally biased region" description="Polar residues" evidence="8">
    <location>
        <begin position="1375"/>
        <end position="1384"/>
    </location>
</feature>
<dbReference type="InterPro" id="IPR029787">
    <property type="entry name" value="Nucleotide_cyclase"/>
</dbReference>
<evidence type="ECO:0000256" key="2">
    <source>
        <dbReference type="ARBA" id="ARBA00022670"/>
    </source>
</evidence>
<feature type="region of interest" description="Disordered" evidence="8">
    <location>
        <begin position="1"/>
        <end position="94"/>
    </location>
</feature>
<dbReference type="Gene3D" id="2.30.42.10">
    <property type="match status" value="1"/>
</dbReference>
<evidence type="ECO:0000259" key="9">
    <source>
        <dbReference type="PROSITE" id="PS50106"/>
    </source>
</evidence>
<keyword evidence="2" id="KW-0645">Protease</keyword>
<gene>
    <name evidence="11" type="ORF">HYH03_002387</name>
</gene>
<dbReference type="SUPFAM" id="SSF55073">
    <property type="entry name" value="Nucleotide cyclase"/>
    <property type="match status" value="1"/>
</dbReference>
<evidence type="ECO:0000256" key="5">
    <source>
        <dbReference type="ARBA" id="ARBA00023239"/>
    </source>
</evidence>
<dbReference type="SUPFAM" id="SSF50494">
    <property type="entry name" value="Trypsin-like serine proteases"/>
    <property type="match status" value="1"/>
</dbReference>
<feature type="compositionally biased region" description="Low complexity" evidence="8">
    <location>
        <begin position="821"/>
        <end position="832"/>
    </location>
</feature>
<dbReference type="PROSITE" id="PS50106">
    <property type="entry name" value="PDZ"/>
    <property type="match status" value="1"/>
</dbReference>
<evidence type="ECO:0000256" key="8">
    <source>
        <dbReference type="SAM" id="MobiDB-lite"/>
    </source>
</evidence>
<evidence type="ECO:0000313" key="12">
    <source>
        <dbReference type="Proteomes" id="UP000612055"/>
    </source>
</evidence>
<dbReference type="OrthoDB" id="532905at2759"/>
<dbReference type="SMART" id="SM00044">
    <property type="entry name" value="CYCc"/>
    <property type="match status" value="1"/>
</dbReference>
<keyword evidence="12" id="KW-1185">Reference proteome</keyword>
<dbReference type="Gene3D" id="3.30.70.1230">
    <property type="entry name" value="Nucleotide cyclase"/>
    <property type="match status" value="1"/>
</dbReference>
<feature type="region of interest" description="Disordered" evidence="8">
    <location>
        <begin position="885"/>
        <end position="979"/>
    </location>
</feature>
<dbReference type="InterPro" id="IPR001054">
    <property type="entry name" value="A/G_cyclase"/>
</dbReference>
<proteinExistence type="inferred from homology"/>
<feature type="region of interest" description="Disordered" evidence="8">
    <location>
        <begin position="1182"/>
        <end position="1237"/>
    </location>
</feature>
<dbReference type="GO" id="GO:0004252">
    <property type="term" value="F:serine-type endopeptidase activity"/>
    <property type="evidence" value="ECO:0007669"/>
    <property type="project" value="InterPro"/>
</dbReference>
<dbReference type="GO" id="GO:0035556">
    <property type="term" value="P:intracellular signal transduction"/>
    <property type="evidence" value="ECO:0007669"/>
    <property type="project" value="InterPro"/>
</dbReference>
<evidence type="ECO:0000256" key="3">
    <source>
        <dbReference type="ARBA" id="ARBA00022741"/>
    </source>
</evidence>
<dbReference type="SMART" id="SM00228">
    <property type="entry name" value="PDZ"/>
    <property type="match status" value="1"/>
</dbReference>
<dbReference type="Pfam" id="PF13180">
    <property type="entry name" value="PDZ_2"/>
    <property type="match status" value="1"/>
</dbReference>
<feature type="compositionally biased region" description="Acidic residues" evidence="8">
    <location>
        <begin position="940"/>
        <end position="954"/>
    </location>
</feature>
<dbReference type="PROSITE" id="PS00452">
    <property type="entry name" value="GUANYLATE_CYCLASE_1"/>
    <property type="match status" value="1"/>
</dbReference>
<dbReference type="SUPFAM" id="SSF50156">
    <property type="entry name" value="PDZ domain-like"/>
    <property type="match status" value="1"/>
</dbReference>
<dbReference type="Proteomes" id="UP000612055">
    <property type="component" value="Unassembled WGS sequence"/>
</dbReference>
<organism evidence="11 12">
    <name type="scientific">Edaphochlamys debaryana</name>
    <dbReference type="NCBI Taxonomy" id="47281"/>
    <lineage>
        <taxon>Eukaryota</taxon>
        <taxon>Viridiplantae</taxon>
        <taxon>Chlorophyta</taxon>
        <taxon>core chlorophytes</taxon>
        <taxon>Chlorophyceae</taxon>
        <taxon>CS clade</taxon>
        <taxon>Chlamydomonadales</taxon>
        <taxon>Chlamydomonadales incertae sedis</taxon>
        <taxon>Edaphochlamys</taxon>
    </lineage>
</organism>
<feature type="coiled-coil region" evidence="7">
    <location>
        <begin position="1815"/>
        <end position="1842"/>
    </location>
</feature>
<dbReference type="GO" id="GO:0000166">
    <property type="term" value="F:nucleotide binding"/>
    <property type="evidence" value="ECO:0007669"/>
    <property type="project" value="UniProtKB-KW"/>
</dbReference>
<comment type="similarity">
    <text evidence="1">Belongs to the peptidase S1C family.</text>
</comment>
<feature type="region of interest" description="Disordered" evidence="8">
    <location>
        <begin position="718"/>
        <end position="737"/>
    </location>
</feature>
<dbReference type="CDD" id="cd07302">
    <property type="entry name" value="CHD"/>
    <property type="match status" value="1"/>
</dbReference>
<feature type="compositionally biased region" description="Low complexity" evidence="8">
    <location>
        <begin position="718"/>
        <end position="728"/>
    </location>
</feature>
<feature type="region of interest" description="Disordered" evidence="8">
    <location>
        <begin position="1434"/>
        <end position="1491"/>
    </location>
</feature>
<evidence type="ECO:0000313" key="11">
    <source>
        <dbReference type="EMBL" id="KAG2499440.1"/>
    </source>
</evidence>
<feature type="region of interest" description="Disordered" evidence="8">
    <location>
        <begin position="1695"/>
        <end position="1766"/>
    </location>
</feature>
<feature type="compositionally biased region" description="Acidic residues" evidence="8">
    <location>
        <begin position="1713"/>
        <end position="1726"/>
    </location>
</feature>
<protein>
    <recommendedName>
        <fullName evidence="13">Guanylate cyclase</fullName>
    </recommendedName>
</protein>
<feature type="region of interest" description="Disordered" evidence="8">
    <location>
        <begin position="106"/>
        <end position="148"/>
    </location>
</feature>
<name>A0A835YAM3_9CHLO</name>